<keyword evidence="3" id="KW-1185">Reference proteome</keyword>
<dbReference type="SUPFAM" id="SSF160991">
    <property type="entry name" value="CV3147-like"/>
    <property type="match status" value="1"/>
</dbReference>
<dbReference type="InterPro" id="IPR048350">
    <property type="entry name" value="S-Me-THD-like_C"/>
</dbReference>
<proteinExistence type="predicted"/>
<feature type="domain" description="S-Me-THD-like C-terminal" evidence="1">
    <location>
        <begin position="1"/>
        <end position="70"/>
    </location>
</feature>
<sequence length="72" mass="7805">MSMAWQLGRAMRRAKLNNSSVLEGIAAQQNGTILIVGKVTDVVHVTNKGFGRLEAVVEGLDTYKGHKIKILA</sequence>
<dbReference type="AlphaFoldDB" id="A0AA35TKS5"/>
<feature type="non-terminal residue" evidence="2">
    <location>
        <position position="72"/>
    </location>
</feature>
<evidence type="ECO:0000259" key="1">
    <source>
        <dbReference type="Pfam" id="PF20906"/>
    </source>
</evidence>
<accession>A0AA35TKS5</accession>
<organism evidence="2 3">
    <name type="scientific">Geodia barretti</name>
    <name type="common">Barrett's horny sponge</name>
    <dbReference type="NCBI Taxonomy" id="519541"/>
    <lineage>
        <taxon>Eukaryota</taxon>
        <taxon>Metazoa</taxon>
        <taxon>Porifera</taxon>
        <taxon>Demospongiae</taxon>
        <taxon>Heteroscleromorpha</taxon>
        <taxon>Tetractinellida</taxon>
        <taxon>Astrophorina</taxon>
        <taxon>Geodiidae</taxon>
        <taxon>Geodia</taxon>
    </lineage>
</organism>
<comment type="caution">
    <text evidence="2">The sequence shown here is derived from an EMBL/GenBank/DDBJ whole genome shotgun (WGS) entry which is preliminary data.</text>
</comment>
<dbReference type="Proteomes" id="UP001174909">
    <property type="component" value="Unassembled WGS sequence"/>
</dbReference>
<dbReference type="Pfam" id="PF20906">
    <property type="entry name" value="S-Me-THD_C"/>
    <property type="match status" value="1"/>
</dbReference>
<reference evidence="2" key="1">
    <citation type="submission" date="2023-03" db="EMBL/GenBank/DDBJ databases">
        <authorList>
            <person name="Steffen K."/>
            <person name="Cardenas P."/>
        </authorList>
    </citation>
    <scope>NUCLEOTIDE SEQUENCE</scope>
</reference>
<dbReference type="EMBL" id="CASHTH010003827">
    <property type="protein sequence ID" value="CAI8049978.1"/>
    <property type="molecule type" value="Genomic_DNA"/>
</dbReference>
<protein>
    <recommendedName>
        <fullName evidence="1">S-Me-THD-like C-terminal domain-containing protein</fullName>
    </recommendedName>
</protein>
<name>A0AA35TKS5_GEOBA</name>
<gene>
    <name evidence="2" type="ORF">GBAR_LOCUS27500</name>
</gene>
<evidence type="ECO:0000313" key="2">
    <source>
        <dbReference type="EMBL" id="CAI8049978.1"/>
    </source>
</evidence>
<evidence type="ECO:0000313" key="3">
    <source>
        <dbReference type="Proteomes" id="UP001174909"/>
    </source>
</evidence>